<dbReference type="Proteomes" id="UP000013909">
    <property type="component" value="Unassembled WGS sequence"/>
</dbReference>
<dbReference type="InterPro" id="IPR046615">
    <property type="entry name" value="DUF6728"/>
</dbReference>
<dbReference type="STRING" id="1232681.ADIS_4518"/>
<feature type="transmembrane region" description="Helical" evidence="1">
    <location>
        <begin position="41"/>
        <end position="59"/>
    </location>
</feature>
<evidence type="ECO:0000313" key="3">
    <source>
        <dbReference type="Proteomes" id="UP000013909"/>
    </source>
</evidence>
<dbReference type="Pfam" id="PF20498">
    <property type="entry name" value="DUF6728"/>
    <property type="match status" value="1"/>
</dbReference>
<sequence length="63" mass="7489">MSTKRIKEFFQLGEVGNYFFRVFRKPDPDTKPNFNLRMMHGINKISILMFLAALIVWIVKRIA</sequence>
<evidence type="ECO:0000313" key="2">
    <source>
        <dbReference type="EMBL" id="EON75029.1"/>
    </source>
</evidence>
<accession>R7ZLW3</accession>
<gene>
    <name evidence="2" type="ORF">ADIS_4518</name>
</gene>
<dbReference type="RefSeq" id="WP_010856631.1">
    <property type="nucleotide sequence ID" value="NZ_AQHR01000112.1"/>
</dbReference>
<keyword evidence="1" id="KW-0812">Transmembrane</keyword>
<comment type="caution">
    <text evidence="2">The sequence shown here is derived from an EMBL/GenBank/DDBJ whole genome shotgun (WGS) entry which is preliminary data.</text>
</comment>
<reference evidence="2 3" key="1">
    <citation type="submission" date="2013-02" db="EMBL/GenBank/DDBJ databases">
        <title>A novel strain isolated from Lonar lake, Maharashtra, India.</title>
        <authorList>
            <person name="Singh A."/>
        </authorList>
    </citation>
    <scope>NUCLEOTIDE SEQUENCE [LARGE SCALE GENOMIC DNA]</scope>
    <source>
        <strain evidence="2 3">AK24</strain>
    </source>
</reference>
<keyword evidence="1" id="KW-1133">Transmembrane helix</keyword>
<protein>
    <submittedName>
        <fullName evidence="2">Uncharacterized protein</fullName>
    </submittedName>
</protein>
<organism evidence="2 3">
    <name type="scientific">Lunatimonas lonarensis</name>
    <dbReference type="NCBI Taxonomy" id="1232681"/>
    <lineage>
        <taxon>Bacteria</taxon>
        <taxon>Pseudomonadati</taxon>
        <taxon>Bacteroidota</taxon>
        <taxon>Cytophagia</taxon>
        <taxon>Cytophagales</taxon>
        <taxon>Cyclobacteriaceae</taxon>
    </lineage>
</organism>
<dbReference type="EMBL" id="AQHR01000112">
    <property type="protein sequence ID" value="EON75029.1"/>
    <property type="molecule type" value="Genomic_DNA"/>
</dbReference>
<evidence type="ECO:0000256" key="1">
    <source>
        <dbReference type="SAM" id="Phobius"/>
    </source>
</evidence>
<keyword evidence="1" id="KW-0472">Membrane</keyword>
<name>R7ZLW3_9BACT</name>
<dbReference type="OrthoDB" id="886459at2"/>
<keyword evidence="3" id="KW-1185">Reference proteome</keyword>
<proteinExistence type="predicted"/>
<dbReference type="PATRIC" id="fig|1288963.3.peg.4507"/>
<dbReference type="AlphaFoldDB" id="R7ZLW3"/>